<evidence type="ECO:0008006" key="8">
    <source>
        <dbReference type="Google" id="ProtNLM"/>
    </source>
</evidence>
<keyword evidence="2" id="KW-0812">Transmembrane</keyword>
<evidence type="ECO:0000313" key="5">
    <source>
        <dbReference type="EMBL" id="RXZ85343.1"/>
    </source>
</evidence>
<organism evidence="4 6">
    <name type="scientific">Agromyces atrinae</name>
    <dbReference type="NCBI Taxonomy" id="592376"/>
    <lineage>
        <taxon>Bacteria</taxon>
        <taxon>Bacillati</taxon>
        <taxon>Actinomycetota</taxon>
        <taxon>Actinomycetes</taxon>
        <taxon>Micrococcales</taxon>
        <taxon>Microbacteriaceae</taxon>
        <taxon>Agromyces</taxon>
    </lineage>
</organism>
<dbReference type="EMBL" id="SDPM01000010">
    <property type="protein sequence ID" value="RXZ85343.1"/>
    <property type="molecule type" value="Genomic_DNA"/>
</dbReference>
<evidence type="ECO:0000313" key="7">
    <source>
        <dbReference type="Proteomes" id="UP000581087"/>
    </source>
</evidence>
<feature type="transmembrane region" description="Helical" evidence="2">
    <location>
        <begin position="126"/>
        <end position="149"/>
    </location>
</feature>
<reference evidence="3 7" key="2">
    <citation type="submission" date="2020-07" db="EMBL/GenBank/DDBJ databases">
        <title>Sequencing the genomes of 1000 actinobacteria strains.</title>
        <authorList>
            <person name="Klenk H.-P."/>
        </authorList>
    </citation>
    <scope>NUCLEOTIDE SEQUENCE [LARGE SCALE GENOMIC DNA]</scope>
    <source>
        <strain evidence="3 7">DSM 23870</strain>
    </source>
</reference>
<dbReference type="OrthoDB" id="3683589at2"/>
<reference evidence="4 6" key="1">
    <citation type="submission" date="2019-01" db="EMBL/GenBank/DDBJ databases">
        <title>Agromyces.</title>
        <authorList>
            <person name="Li J."/>
        </authorList>
    </citation>
    <scope>NUCLEOTIDE SEQUENCE [LARGE SCALE GENOMIC DNA]</scope>
    <source>
        <strain evidence="4 6">DSM 23870</strain>
    </source>
</reference>
<comment type="caution">
    <text evidence="4">The sequence shown here is derived from an EMBL/GenBank/DDBJ whole genome shotgun (WGS) entry which is preliminary data.</text>
</comment>
<dbReference type="EMBL" id="JACCBI010000001">
    <property type="protein sequence ID" value="NYD67037.1"/>
    <property type="molecule type" value="Genomic_DNA"/>
</dbReference>
<sequence length="223" mass="23398">MSRASSRAARRADRTGSGPTLDSAPPARFPGATSWFALLGEVLLIGVLVALVALPIITLPIALAAGVRHLRRYLLAEDSNMSFFWADVKSGVLGGIGIGFAAAFLLLVLILDIDIAQSGALPGGEFIAVVGWVGLAVLAVALLVAAGAWSPETRWRGAVRALPRLVRADPIGALYLVATAIFAVVVTWQLFPLLIPALGCVALAVVAVPERPRRGQDEQLEDH</sequence>
<protein>
    <recommendedName>
        <fullName evidence="8">DUF624 domain-containing protein</fullName>
    </recommendedName>
</protein>
<accession>A0A4Q2M073</accession>
<evidence type="ECO:0000313" key="4">
    <source>
        <dbReference type="EMBL" id="RXZ85235.1"/>
    </source>
</evidence>
<feature type="region of interest" description="Disordered" evidence="1">
    <location>
        <begin position="1"/>
        <end position="25"/>
    </location>
</feature>
<keyword evidence="2" id="KW-0472">Membrane</keyword>
<dbReference type="RefSeq" id="WP_129176812.1">
    <property type="nucleotide sequence ID" value="NZ_JACCBI010000001.1"/>
</dbReference>
<proteinExistence type="predicted"/>
<keyword evidence="6" id="KW-1185">Reference proteome</keyword>
<dbReference type="AlphaFoldDB" id="A0A4Q2M073"/>
<evidence type="ECO:0000256" key="1">
    <source>
        <dbReference type="SAM" id="MobiDB-lite"/>
    </source>
</evidence>
<dbReference type="EMBL" id="SDPM01000011">
    <property type="protein sequence ID" value="RXZ85235.1"/>
    <property type="molecule type" value="Genomic_DNA"/>
</dbReference>
<name>A0A4Q2M073_9MICO</name>
<evidence type="ECO:0000256" key="2">
    <source>
        <dbReference type="SAM" id="Phobius"/>
    </source>
</evidence>
<feature type="transmembrane region" description="Helical" evidence="2">
    <location>
        <begin position="42"/>
        <end position="67"/>
    </location>
</feature>
<keyword evidence="2" id="KW-1133">Transmembrane helix</keyword>
<evidence type="ECO:0000313" key="6">
    <source>
        <dbReference type="Proteomes" id="UP000292686"/>
    </source>
</evidence>
<feature type="transmembrane region" description="Helical" evidence="2">
    <location>
        <begin position="88"/>
        <end position="111"/>
    </location>
</feature>
<gene>
    <name evidence="3" type="ORF">BJ972_001556</name>
    <name evidence="5" type="ORF">ESP50_15520</name>
    <name evidence="4" type="ORF">ESP50_16115</name>
</gene>
<evidence type="ECO:0000313" key="3">
    <source>
        <dbReference type="EMBL" id="NYD67037.1"/>
    </source>
</evidence>
<dbReference type="Proteomes" id="UP000292686">
    <property type="component" value="Unassembled WGS sequence"/>
</dbReference>
<dbReference type="Proteomes" id="UP000581087">
    <property type="component" value="Unassembled WGS sequence"/>
</dbReference>
<feature type="transmembrane region" description="Helical" evidence="2">
    <location>
        <begin position="170"/>
        <end position="187"/>
    </location>
</feature>